<dbReference type="EMBL" id="JAHLJV010000004">
    <property type="protein sequence ID" value="KAK1598555.1"/>
    <property type="molecule type" value="Genomic_DNA"/>
</dbReference>
<proteinExistence type="predicted"/>
<feature type="region of interest" description="Disordered" evidence="1">
    <location>
        <begin position="97"/>
        <end position="118"/>
    </location>
</feature>
<keyword evidence="3" id="KW-1185">Reference proteome</keyword>
<sequence>MRKGLSARHFSIADEVRIVKEGAPPRKGLVSVFHNPRMRICWKAEHVDTAVSLDSSRRVVLPVPARPAAQHMKLPARFLDSSSTTHTSIQHLSPLRLAPKMPTPLSSPREVGSGRGGVTSRGDRHLIFFAQPQVDFAPFLACCSVPNPLEARLPMHRCRAPLH</sequence>
<dbReference type="Proteomes" id="UP001230504">
    <property type="component" value="Unassembled WGS sequence"/>
</dbReference>
<gene>
    <name evidence="2" type="ORF">LY79DRAFT_247689</name>
</gene>
<dbReference type="RefSeq" id="XP_060419232.1">
    <property type="nucleotide sequence ID" value="XM_060551817.1"/>
</dbReference>
<dbReference type="AlphaFoldDB" id="A0AAD8QA63"/>
<evidence type="ECO:0000313" key="2">
    <source>
        <dbReference type="EMBL" id="KAK1598555.1"/>
    </source>
</evidence>
<protein>
    <submittedName>
        <fullName evidence="2">Uncharacterized protein</fullName>
    </submittedName>
</protein>
<accession>A0AAD8QA63</accession>
<reference evidence="2" key="1">
    <citation type="submission" date="2021-06" db="EMBL/GenBank/DDBJ databases">
        <title>Comparative genomics, transcriptomics and evolutionary studies reveal genomic signatures of adaptation to plant cell wall in hemibiotrophic fungi.</title>
        <authorList>
            <consortium name="DOE Joint Genome Institute"/>
            <person name="Baroncelli R."/>
            <person name="Diaz J.F."/>
            <person name="Benocci T."/>
            <person name="Peng M."/>
            <person name="Battaglia E."/>
            <person name="Haridas S."/>
            <person name="Andreopoulos W."/>
            <person name="Labutti K."/>
            <person name="Pangilinan J."/>
            <person name="Floch G.L."/>
            <person name="Makela M.R."/>
            <person name="Henrissat B."/>
            <person name="Grigoriev I.V."/>
            <person name="Crouch J.A."/>
            <person name="De Vries R.P."/>
            <person name="Sukno S.A."/>
            <person name="Thon M.R."/>
        </authorList>
    </citation>
    <scope>NUCLEOTIDE SEQUENCE</scope>
    <source>
        <strain evidence="2">CBS 125086</strain>
    </source>
</reference>
<evidence type="ECO:0000256" key="1">
    <source>
        <dbReference type="SAM" id="MobiDB-lite"/>
    </source>
</evidence>
<dbReference type="GeneID" id="85436057"/>
<evidence type="ECO:0000313" key="3">
    <source>
        <dbReference type="Proteomes" id="UP001230504"/>
    </source>
</evidence>
<organism evidence="2 3">
    <name type="scientific">Colletotrichum navitas</name>
    <dbReference type="NCBI Taxonomy" id="681940"/>
    <lineage>
        <taxon>Eukaryota</taxon>
        <taxon>Fungi</taxon>
        <taxon>Dikarya</taxon>
        <taxon>Ascomycota</taxon>
        <taxon>Pezizomycotina</taxon>
        <taxon>Sordariomycetes</taxon>
        <taxon>Hypocreomycetidae</taxon>
        <taxon>Glomerellales</taxon>
        <taxon>Glomerellaceae</taxon>
        <taxon>Colletotrichum</taxon>
        <taxon>Colletotrichum graminicola species complex</taxon>
    </lineage>
</organism>
<comment type="caution">
    <text evidence="2">The sequence shown here is derived from an EMBL/GenBank/DDBJ whole genome shotgun (WGS) entry which is preliminary data.</text>
</comment>
<name>A0AAD8QA63_9PEZI</name>